<reference evidence="1 2" key="1">
    <citation type="submission" date="2019-06" db="EMBL/GenBank/DDBJ databases">
        <title>Sequencing the genomes of 1000 actinobacteria strains.</title>
        <authorList>
            <person name="Klenk H.-P."/>
        </authorList>
    </citation>
    <scope>NUCLEOTIDE SEQUENCE [LARGE SCALE GENOMIC DNA]</scope>
    <source>
        <strain evidence="1 2">DSM 44826</strain>
    </source>
</reference>
<dbReference type="AlphaFoldDB" id="A0A561SE89"/>
<sequence>MRTFAQWDLTEQRPPVEGVPDAVVASCARIGHDLLAAPAAFPLPVAQLRWWAGEYDDEEAPPDVLLVGLTAEQGMRFGSGVAPDAEPSAELTAALADGVQDHLAGYEFVQWPACPGHQHLLRAGVVGEDACWSCPDSGRPVAVIGALAPTRG</sequence>
<dbReference type="OrthoDB" id="4483864at2"/>
<comment type="caution">
    <text evidence="1">The sequence shown here is derived from an EMBL/GenBank/DDBJ whole genome shotgun (WGS) entry which is preliminary data.</text>
</comment>
<proteinExistence type="predicted"/>
<name>A0A561SE89_9ACTN</name>
<evidence type="ECO:0000313" key="1">
    <source>
        <dbReference type="EMBL" id="TWF73184.1"/>
    </source>
</evidence>
<organism evidence="1 2">
    <name type="scientific">Kitasatospora viridis</name>
    <dbReference type="NCBI Taxonomy" id="281105"/>
    <lineage>
        <taxon>Bacteria</taxon>
        <taxon>Bacillati</taxon>
        <taxon>Actinomycetota</taxon>
        <taxon>Actinomycetes</taxon>
        <taxon>Kitasatosporales</taxon>
        <taxon>Streptomycetaceae</taxon>
        <taxon>Kitasatospora</taxon>
    </lineage>
</organism>
<accession>A0A561SE89</accession>
<keyword evidence="2" id="KW-1185">Reference proteome</keyword>
<dbReference type="EMBL" id="VIWT01000006">
    <property type="protein sequence ID" value="TWF73184.1"/>
    <property type="molecule type" value="Genomic_DNA"/>
</dbReference>
<dbReference type="RefSeq" id="WP_145911145.1">
    <property type="nucleotide sequence ID" value="NZ_BAAAMZ010000005.1"/>
</dbReference>
<protein>
    <submittedName>
        <fullName evidence="1">Uncharacterized protein</fullName>
    </submittedName>
</protein>
<evidence type="ECO:0000313" key="2">
    <source>
        <dbReference type="Proteomes" id="UP000317940"/>
    </source>
</evidence>
<dbReference type="Proteomes" id="UP000317940">
    <property type="component" value="Unassembled WGS sequence"/>
</dbReference>
<gene>
    <name evidence="1" type="ORF">FHX73_16335</name>
</gene>